<sequence length="183" mass="20666">MVSWFNATRGIDTFWAGQEPLAGGYECCFCGIDLTEIHYSDERGYKCAQTDTRQRSTSLPFHTGFWEPYPAEDVGKSRRQILSPIPRREFHPGGNPTKMFPLNRPCEYQFCGHGDQLFEFVPCGKTFTTIKEQDDHMRSQVQTMQKNGANGDKGPTCFSEHARGNVKEAVSTAKDLILTQSTI</sequence>
<accession>A0A9W9BD35</accession>
<gene>
    <name evidence="1" type="ORF">T069G_08610</name>
</gene>
<dbReference type="Proteomes" id="UP001140511">
    <property type="component" value="Unassembled WGS sequence"/>
</dbReference>
<name>A0A9W9BD35_9HYPO</name>
<dbReference type="RefSeq" id="XP_056026769.1">
    <property type="nucleotide sequence ID" value="XM_056175820.1"/>
</dbReference>
<dbReference type="EMBL" id="JAOPEN010000005">
    <property type="protein sequence ID" value="KAJ4857713.1"/>
    <property type="molecule type" value="Genomic_DNA"/>
</dbReference>
<evidence type="ECO:0008006" key="3">
    <source>
        <dbReference type="Google" id="ProtNLM"/>
    </source>
</evidence>
<organism evidence="1 2">
    <name type="scientific">Trichoderma breve</name>
    <dbReference type="NCBI Taxonomy" id="2034170"/>
    <lineage>
        <taxon>Eukaryota</taxon>
        <taxon>Fungi</taxon>
        <taxon>Dikarya</taxon>
        <taxon>Ascomycota</taxon>
        <taxon>Pezizomycotina</taxon>
        <taxon>Sordariomycetes</taxon>
        <taxon>Hypocreomycetidae</taxon>
        <taxon>Hypocreales</taxon>
        <taxon>Hypocreaceae</taxon>
        <taxon>Trichoderma</taxon>
    </lineage>
</organism>
<reference evidence="1" key="1">
    <citation type="submission" date="2022-09" db="EMBL/GenBank/DDBJ databases">
        <title>Chromosome-level assembly of Trichoderma breve T069, a fungus used in development of biopesticide product.</title>
        <authorList>
            <person name="Lin R."/>
            <person name="Liu T."/>
        </authorList>
    </citation>
    <scope>NUCLEOTIDE SEQUENCE</scope>
    <source>
        <strain evidence="1">T069</strain>
    </source>
</reference>
<dbReference type="GeneID" id="80870508"/>
<keyword evidence="2" id="KW-1185">Reference proteome</keyword>
<proteinExistence type="predicted"/>
<dbReference type="AlphaFoldDB" id="A0A9W9BD35"/>
<evidence type="ECO:0000313" key="2">
    <source>
        <dbReference type="Proteomes" id="UP001140511"/>
    </source>
</evidence>
<evidence type="ECO:0000313" key="1">
    <source>
        <dbReference type="EMBL" id="KAJ4857713.1"/>
    </source>
</evidence>
<protein>
    <recommendedName>
        <fullName evidence="3">C2H2-type domain-containing protein</fullName>
    </recommendedName>
</protein>
<comment type="caution">
    <text evidence="1">The sequence shown here is derived from an EMBL/GenBank/DDBJ whole genome shotgun (WGS) entry which is preliminary data.</text>
</comment>